<gene>
    <name evidence="1" type="ORF">MM415A01612_0006</name>
    <name evidence="2" type="ORF">MM415B03877_0004</name>
</gene>
<organism evidence="2">
    <name type="scientific">viral metagenome</name>
    <dbReference type="NCBI Taxonomy" id="1070528"/>
    <lineage>
        <taxon>unclassified sequences</taxon>
        <taxon>metagenomes</taxon>
        <taxon>organismal metagenomes</taxon>
    </lineage>
</organism>
<name>A0A6M3LGM3_9ZZZZ</name>
<accession>A0A6M3LGM3</accession>
<reference evidence="2" key="1">
    <citation type="submission" date="2020-03" db="EMBL/GenBank/DDBJ databases">
        <title>The deep terrestrial virosphere.</title>
        <authorList>
            <person name="Holmfeldt K."/>
            <person name="Nilsson E."/>
            <person name="Simone D."/>
            <person name="Lopez-Fernandez M."/>
            <person name="Wu X."/>
            <person name="de Brujin I."/>
            <person name="Lundin D."/>
            <person name="Andersson A."/>
            <person name="Bertilsson S."/>
            <person name="Dopson M."/>
        </authorList>
    </citation>
    <scope>NUCLEOTIDE SEQUENCE</scope>
    <source>
        <strain evidence="1">MM415A01612</strain>
        <strain evidence="2">MM415B03877</strain>
    </source>
</reference>
<dbReference type="EMBL" id="MT142199">
    <property type="protein sequence ID" value="QJA76008.1"/>
    <property type="molecule type" value="Genomic_DNA"/>
</dbReference>
<evidence type="ECO:0000313" key="2">
    <source>
        <dbReference type="EMBL" id="QJA94356.1"/>
    </source>
</evidence>
<dbReference type="EMBL" id="MT143225">
    <property type="protein sequence ID" value="QJA94356.1"/>
    <property type="molecule type" value="Genomic_DNA"/>
</dbReference>
<proteinExistence type="predicted"/>
<protein>
    <submittedName>
        <fullName evidence="2">Uncharacterized protein</fullName>
    </submittedName>
</protein>
<sequence length="99" mass="11697">MGEDMSYRLIIDEVKRVKFCRGYEVTPLKPNGRDIVDREPFSPDKRLADFCGNLRWRVNDDWTLVDTFGGVEPIPESFEDKVRRVVREEINSEKLRPRP</sequence>
<evidence type="ECO:0000313" key="1">
    <source>
        <dbReference type="EMBL" id="QJA76008.1"/>
    </source>
</evidence>
<dbReference type="AlphaFoldDB" id="A0A6M3LGM3"/>